<reference evidence="1" key="1">
    <citation type="submission" date="2017-10" db="EMBL/GenBank/DDBJ databases">
        <authorList>
            <person name="Banno H."/>
            <person name="Chua N.-H."/>
        </authorList>
    </citation>
    <scope>NUCLEOTIDE SEQUENCE [LARGE SCALE GENOMIC DNA]</scope>
</reference>
<sequence length="89" mass="10309">MYNEENYKKLINSKINEGLIELQLQISRHKNEGFLCLPFNFVIANDVQLVFGSIISILRDEGYTVDITSREDVVYMSSNTVKYTAIITW</sequence>
<evidence type="ECO:0000313" key="1">
    <source>
        <dbReference type="EMBL" id="SOK58750.1"/>
    </source>
</evidence>
<evidence type="ECO:0000313" key="2">
    <source>
        <dbReference type="EMBL" id="VUE36519.1"/>
    </source>
</evidence>
<gene>
    <name evidence="1" type="primary">g473</name>
</gene>
<evidence type="ECO:0000313" key="3">
    <source>
        <dbReference type="Proteomes" id="UP000240931"/>
    </source>
</evidence>
<dbReference type="EMBL" id="LT960551">
    <property type="protein sequence ID" value="SOK58750.1"/>
    <property type="molecule type" value="Genomic_DNA"/>
</dbReference>
<dbReference type="Proteomes" id="UP000317227">
    <property type="component" value="Segment"/>
</dbReference>
<evidence type="ECO:0000313" key="4">
    <source>
        <dbReference type="Proteomes" id="UP000317227"/>
    </source>
</evidence>
<dbReference type="GeneID" id="40100977"/>
<organism evidence="1 3">
    <name type="scientific">Yersinia phage fHe-Yen9-04</name>
    <dbReference type="NCBI Taxonomy" id="2052742"/>
    <lineage>
        <taxon>Viruses</taxon>
        <taxon>Duplodnaviria</taxon>
        <taxon>Heunggongvirae</taxon>
        <taxon>Uroviricota</taxon>
        <taxon>Caudoviricetes</taxon>
        <taxon>Eneladusvirus</taxon>
        <taxon>Eneladusvirus Yen904</taxon>
    </lineage>
</organism>
<keyword evidence="3" id="KW-1185">Reference proteome</keyword>
<reference evidence="3" key="2">
    <citation type="submission" date="2017-10" db="EMBL/GenBank/DDBJ databases">
        <authorList>
            <person name="Skurnik M."/>
        </authorList>
    </citation>
    <scope>NUCLEOTIDE SEQUENCE [LARGE SCALE GENOMIC DNA]</scope>
</reference>
<accession>A0A2C9CY34</accession>
<dbReference type="RefSeq" id="YP_009624083.1">
    <property type="nucleotide sequence ID" value="NC_042116.1"/>
</dbReference>
<protein>
    <submittedName>
        <fullName evidence="1">Uncharacterized protein</fullName>
    </submittedName>
</protein>
<proteinExistence type="predicted"/>
<dbReference type="Proteomes" id="UP000240931">
    <property type="component" value="Segment"/>
</dbReference>
<dbReference type="EMBL" id="LR596615">
    <property type="protein sequence ID" value="VUE36519.1"/>
    <property type="molecule type" value="Genomic_DNA"/>
</dbReference>
<reference evidence="2 4" key="3">
    <citation type="submission" date="2019-06" db="EMBL/GenBank/DDBJ databases">
        <authorList>
            <person name="Bower L."/>
            <person name="Leinonen R."/>
        </authorList>
    </citation>
    <scope>NUCLEOTIDE SEQUENCE [LARGE SCALE GENOMIC DNA]</scope>
</reference>
<name>A0A2C9CY34_9CAUD</name>
<dbReference type="KEGG" id="vg:40100977"/>